<reference evidence="9 10" key="1">
    <citation type="submission" date="2015-12" db="EMBL/GenBank/DDBJ databases">
        <title>The genome of Folsomia candida.</title>
        <authorList>
            <person name="Faddeeva A."/>
            <person name="Derks M.F."/>
            <person name="Anvar Y."/>
            <person name="Smit S."/>
            <person name="Van Straalen N."/>
            <person name="Roelofs D."/>
        </authorList>
    </citation>
    <scope>NUCLEOTIDE SEQUENCE [LARGE SCALE GENOMIC DNA]</scope>
    <source>
        <strain evidence="9 10">VU population</strain>
        <tissue evidence="9">Whole body</tissue>
    </source>
</reference>
<evidence type="ECO:0000313" key="9">
    <source>
        <dbReference type="EMBL" id="OXA59295.1"/>
    </source>
</evidence>
<dbReference type="InterPro" id="IPR036396">
    <property type="entry name" value="Cyt_P450_sf"/>
</dbReference>
<evidence type="ECO:0000256" key="6">
    <source>
        <dbReference type="ARBA" id="ARBA00023004"/>
    </source>
</evidence>
<dbReference type="Gene3D" id="1.10.630.10">
    <property type="entry name" value="Cytochrome P450"/>
    <property type="match status" value="1"/>
</dbReference>
<evidence type="ECO:0000256" key="8">
    <source>
        <dbReference type="SAM" id="SignalP"/>
    </source>
</evidence>
<dbReference type="GO" id="GO:0016712">
    <property type="term" value="F:oxidoreductase activity, acting on paired donors, with incorporation or reduction of molecular oxygen, reduced flavin or flavoprotein as one donor, and incorporation of one atom of oxygen"/>
    <property type="evidence" value="ECO:0007669"/>
    <property type="project" value="TreeGrafter"/>
</dbReference>
<protein>
    <submittedName>
        <fullName evidence="9">Methyl farnesoate epoxidase</fullName>
    </submittedName>
</protein>
<dbReference type="GO" id="GO:0006805">
    <property type="term" value="P:xenobiotic metabolic process"/>
    <property type="evidence" value="ECO:0007669"/>
    <property type="project" value="TreeGrafter"/>
</dbReference>
<keyword evidence="5" id="KW-0560">Oxidoreductase</keyword>
<evidence type="ECO:0000256" key="7">
    <source>
        <dbReference type="ARBA" id="ARBA00023033"/>
    </source>
</evidence>
<sequence>MFILLPLLLPLLIYLIYRLTTPITPPNFPPGPANYPLAGGAYIFSRLNSNFTRALIELGHKYGPITGIHLGQMRSIVVTGYDAVKEVLSRDEFQGRPEIFLNKLTYGEGRKLVINVLWVILSGKRSPHDDPDFLRLLHLLYEVFRSGNADGGALQDWPFLRFFPPWSKQFKKMKDGRDALMGMLAGEVRAHSTALNDNEDDQPRDFIDLYLKEINAIKLAGNLDSDFTEEQLLVILHDLFAAGAESTTNTIAFSLLYMIIYPEVQCKVQAELDKVVGKARLPVYEDRIHLPYCEAVLCELMRISSIAPITVPHSTLQDVEIRGWTVPKVI</sequence>
<keyword evidence="10" id="KW-1185">Reference proteome</keyword>
<dbReference type="Proteomes" id="UP000198287">
    <property type="component" value="Unassembled WGS sequence"/>
</dbReference>
<dbReference type="EMBL" id="LNIX01000002">
    <property type="protein sequence ID" value="OXA59295.1"/>
    <property type="molecule type" value="Genomic_DNA"/>
</dbReference>
<dbReference type="PRINTS" id="PR00463">
    <property type="entry name" value="EP450I"/>
</dbReference>
<accession>A0A226ENR1</accession>
<keyword evidence="3" id="KW-0349">Heme</keyword>
<dbReference type="InterPro" id="IPR050182">
    <property type="entry name" value="Cytochrome_P450_fam2"/>
</dbReference>
<dbReference type="OMA" id="CELMRIS"/>
<dbReference type="OrthoDB" id="3934656at2759"/>
<dbReference type="InterPro" id="IPR001128">
    <property type="entry name" value="Cyt_P450"/>
</dbReference>
<gene>
    <name evidence="9" type="ORF">Fcan01_04799</name>
</gene>
<dbReference type="GO" id="GO:0005506">
    <property type="term" value="F:iron ion binding"/>
    <property type="evidence" value="ECO:0007669"/>
    <property type="project" value="InterPro"/>
</dbReference>
<dbReference type="GO" id="GO:0005737">
    <property type="term" value="C:cytoplasm"/>
    <property type="evidence" value="ECO:0007669"/>
    <property type="project" value="TreeGrafter"/>
</dbReference>
<feature type="chain" id="PRO_5013166741" evidence="8">
    <location>
        <begin position="19"/>
        <end position="330"/>
    </location>
</feature>
<dbReference type="AlphaFoldDB" id="A0A226ENR1"/>
<dbReference type="Pfam" id="PF00067">
    <property type="entry name" value="p450"/>
    <property type="match status" value="2"/>
</dbReference>
<dbReference type="GO" id="GO:0008395">
    <property type="term" value="F:steroid hydroxylase activity"/>
    <property type="evidence" value="ECO:0007669"/>
    <property type="project" value="TreeGrafter"/>
</dbReference>
<keyword evidence="7" id="KW-0503">Monooxygenase</keyword>
<name>A0A226ENR1_FOLCA</name>
<comment type="cofactor">
    <cofactor evidence="1">
        <name>heme</name>
        <dbReference type="ChEBI" id="CHEBI:30413"/>
    </cofactor>
</comment>
<keyword evidence="6" id="KW-0408">Iron</keyword>
<dbReference type="GO" id="GO:0020037">
    <property type="term" value="F:heme binding"/>
    <property type="evidence" value="ECO:0007669"/>
    <property type="project" value="InterPro"/>
</dbReference>
<evidence type="ECO:0000256" key="4">
    <source>
        <dbReference type="ARBA" id="ARBA00022723"/>
    </source>
</evidence>
<evidence type="ECO:0000313" key="10">
    <source>
        <dbReference type="Proteomes" id="UP000198287"/>
    </source>
</evidence>
<dbReference type="PANTHER" id="PTHR24300:SF376">
    <property type="entry name" value="CYTOCHROME P450 15A1"/>
    <property type="match status" value="1"/>
</dbReference>
<dbReference type="PANTHER" id="PTHR24300">
    <property type="entry name" value="CYTOCHROME P450 508A4-RELATED"/>
    <property type="match status" value="1"/>
</dbReference>
<evidence type="ECO:0000256" key="2">
    <source>
        <dbReference type="ARBA" id="ARBA00010617"/>
    </source>
</evidence>
<comment type="caution">
    <text evidence="9">The sequence shown here is derived from an EMBL/GenBank/DDBJ whole genome shotgun (WGS) entry which is preliminary data.</text>
</comment>
<keyword evidence="8" id="KW-0732">Signal</keyword>
<dbReference type="InterPro" id="IPR002401">
    <property type="entry name" value="Cyt_P450_E_grp-I"/>
</dbReference>
<proteinExistence type="inferred from homology"/>
<evidence type="ECO:0000256" key="5">
    <source>
        <dbReference type="ARBA" id="ARBA00023002"/>
    </source>
</evidence>
<dbReference type="GO" id="GO:0006082">
    <property type="term" value="P:organic acid metabolic process"/>
    <property type="evidence" value="ECO:0007669"/>
    <property type="project" value="TreeGrafter"/>
</dbReference>
<feature type="signal peptide" evidence="8">
    <location>
        <begin position="1"/>
        <end position="18"/>
    </location>
</feature>
<evidence type="ECO:0000256" key="1">
    <source>
        <dbReference type="ARBA" id="ARBA00001971"/>
    </source>
</evidence>
<dbReference type="SUPFAM" id="SSF48264">
    <property type="entry name" value="Cytochrome P450"/>
    <property type="match status" value="1"/>
</dbReference>
<organism evidence="9 10">
    <name type="scientific">Folsomia candida</name>
    <name type="common">Springtail</name>
    <dbReference type="NCBI Taxonomy" id="158441"/>
    <lineage>
        <taxon>Eukaryota</taxon>
        <taxon>Metazoa</taxon>
        <taxon>Ecdysozoa</taxon>
        <taxon>Arthropoda</taxon>
        <taxon>Hexapoda</taxon>
        <taxon>Collembola</taxon>
        <taxon>Entomobryomorpha</taxon>
        <taxon>Isotomoidea</taxon>
        <taxon>Isotomidae</taxon>
        <taxon>Proisotominae</taxon>
        <taxon>Folsomia</taxon>
    </lineage>
</organism>
<keyword evidence="4" id="KW-0479">Metal-binding</keyword>
<evidence type="ECO:0000256" key="3">
    <source>
        <dbReference type="ARBA" id="ARBA00022617"/>
    </source>
</evidence>
<comment type="similarity">
    <text evidence="2">Belongs to the cytochrome P450 family.</text>
</comment>